<comment type="cofactor">
    <cofactor evidence="1 6 7">
        <name>pyridoxal 5'-phosphate</name>
        <dbReference type="ChEBI" id="CHEBI:597326"/>
    </cofactor>
</comment>
<evidence type="ECO:0000256" key="6">
    <source>
        <dbReference type="PIRSR" id="PIRSR602129-50"/>
    </source>
</evidence>
<evidence type="ECO:0000256" key="5">
    <source>
        <dbReference type="ARBA" id="ARBA00023239"/>
    </source>
</evidence>
<dbReference type="Gene3D" id="3.90.1150.10">
    <property type="entry name" value="Aspartate Aminotransferase, domain 1"/>
    <property type="match status" value="1"/>
</dbReference>
<dbReference type="Proteomes" id="UP000035213">
    <property type="component" value="Chromosome"/>
</dbReference>
<dbReference type="AlphaFoldDB" id="A0A0G3M409"/>
<dbReference type="GO" id="GO:0004398">
    <property type="term" value="F:histidine decarboxylase activity"/>
    <property type="evidence" value="ECO:0007669"/>
    <property type="project" value="UniProtKB-EC"/>
</dbReference>
<gene>
    <name evidence="8" type="ORF">OK18_03110</name>
</gene>
<reference evidence="8 9" key="1">
    <citation type="submission" date="2014-11" db="EMBL/GenBank/DDBJ databases">
        <authorList>
            <person name="Park G.-S."/>
            <person name="Hong S.-J."/>
            <person name="Jung B.K."/>
            <person name="Khan A.R."/>
            <person name="Kwak Y."/>
            <person name="Shin J.-H."/>
        </authorList>
    </citation>
    <scope>NUCLEOTIDE SEQUENCE [LARGE SCALE GENOMIC DNA]</scope>
    <source>
        <strain evidence="8 9">DSM 27622</strain>
    </source>
</reference>
<dbReference type="NCBIfam" id="NF002748">
    <property type="entry name" value="PRK02769.1"/>
    <property type="match status" value="1"/>
</dbReference>
<dbReference type="InterPro" id="IPR015422">
    <property type="entry name" value="PyrdxlP-dep_Trfase_small"/>
</dbReference>
<accession>A0A0G3M409</accession>
<dbReference type="KEGG" id="cgn:OK18_03110"/>
<dbReference type="InterPro" id="IPR015424">
    <property type="entry name" value="PyrdxlP-dep_Trfase"/>
</dbReference>
<evidence type="ECO:0000256" key="7">
    <source>
        <dbReference type="RuleBase" id="RU000382"/>
    </source>
</evidence>
<dbReference type="EMBL" id="CP009928">
    <property type="protein sequence ID" value="AKK71762.1"/>
    <property type="molecule type" value="Genomic_DNA"/>
</dbReference>
<dbReference type="SUPFAM" id="SSF53383">
    <property type="entry name" value="PLP-dependent transferases"/>
    <property type="match status" value="1"/>
</dbReference>
<dbReference type="InterPro" id="IPR051151">
    <property type="entry name" value="Group_II_Decarboxylase"/>
</dbReference>
<name>A0A0G3M409_CHRGL</name>
<sequence length="376" mass="42975">MKNLTPEDKNRIDELKNHLQERKNHLLGYPVTLNFDYSLLYKFLQYPVNNAGDPFYMDGSHHMNTHSIEREVIHFFANLLKAPENNYWGYVTNGSSEGNLYALYLAKRLYPGGVVYFSEESHYSIEKNIDILGLNYQKVKSQPHGEIDYKDFEEKILLHQDQPAIIIANIGTTFKEAKDDIKPIQDILGKCKVKKYYIHCDAAFCGSYAQFLSPKPHFDFSEGADSIIVSGHKFLGSPIPCGIIIVLKHNKERISNYVDVLDSLDDTITGSRNAITPLIIWYMIRTVGTEGIHHQLNECLNLAAYTQIKINHLGIKALRNPNALTIIFPRVSKALQYKWQLAAHGAFSHLIIRPGITKDMIDSFITDLKNDVNYRK</sequence>
<evidence type="ECO:0000256" key="1">
    <source>
        <dbReference type="ARBA" id="ARBA00001933"/>
    </source>
</evidence>
<dbReference type="OrthoDB" id="9803665at2"/>
<keyword evidence="4 6" id="KW-0663">Pyridoxal phosphate</keyword>
<dbReference type="InterPro" id="IPR002129">
    <property type="entry name" value="PyrdxlP-dep_de-COase"/>
</dbReference>
<dbReference type="Pfam" id="PF00282">
    <property type="entry name" value="Pyridoxal_deC"/>
    <property type="match status" value="1"/>
</dbReference>
<organism evidence="8 9">
    <name type="scientific">Chryseobacterium gallinarum</name>
    <dbReference type="NCBI Taxonomy" id="1324352"/>
    <lineage>
        <taxon>Bacteria</taxon>
        <taxon>Pseudomonadati</taxon>
        <taxon>Bacteroidota</taxon>
        <taxon>Flavobacteriia</taxon>
        <taxon>Flavobacteriales</taxon>
        <taxon>Weeksellaceae</taxon>
        <taxon>Chryseobacterium group</taxon>
        <taxon>Chryseobacterium</taxon>
    </lineage>
</organism>
<dbReference type="PANTHER" id="PTHR46101">
    <property type="match status" value="1"/>
</dbReference>
<dbReference type="EC" id="4.1.1.22" evidence="8"/>
<evidence type="ECO:0000313" key="9">
    <source>
        <dbReference type="Proteomes" id="UP000035213"/>
    </source>
</evidence>
<dbReference type="STRING" id="1324352.OK18_03110"/>
<dbReference type="InterPro" id="IPR015421">
    <property type="entry name" value="PyrdxlP-dep_Trfase_major"/>
</dbReference>
<dbReference type="PANTHER" id="PTHR46101:SF2">
    <property type="entry name" value="SERINE DECARBOXYLASE"/>
    <property type="match status" value="1"/>
</dbReference>
<keyword evidence="5 7" id="KW-0456">Lyase</keyword>
<dbReference type="GO" id="GO:0030170">
    <property type="term" value="F:pyridoxal phosphate binding"/>
    <property type="evidence" value="ECO:0007669"/>
    <property type="project" value="InterPro"/>
</dbReference>
<keyword evidence="3" id="KW-0210">Decarboxylase</keyword>
<evidence type="ECO:0000313" key="8">
    <source>
        <dbReference type="EMBL" id="AKK71762.1"/>
    </source>
</evidence>
<dbReference type="Gene3D" id="3.40.640.10">
    <property type="entry name" value="Type I PLP-dependent aspartate aminotransferase-like (Major domain)"/>
    <property type="match status" value="1"/>
</dbReference>
<feature type="modified residue" description="N6-(pyridoxal phosphate)lysine" evidence="6">
    <location>
        <position position="233"/>
    </location>
</feature>
<dbReference type="RefSeq" id="WP_053327048.1">
    <property type="nucleotide sequence ID" value="NZ_CP009928.1"/>
</dbReference>
<protein>
    <submittedName>
        <fullName evidence="8">Histidine decarboxylase</fullName>
        <ecNumber evidence="8">4.1.1.22</ecNumber>
    </submittedName>
</protein>
<evidence type="ECO:0000256" key="3">
    <source>
        <dbReference type="ARBA" id="ARBA00022793"/>
    </source>
</evidence>
<evidence type="ECO:0000256" key="4">
    <source>
        <dbReference type="ARBA" id="ARBA00022898"/>
    </source>
</evidence>
<evidence type="ECO:0000256" key="2">
    <source>
        <dbReference type="ARBA" id="ARBA00009533"/>
    </source>
</evidence>
<dbReference type="PATRIC" id="fig|1324352.5.peg.671"/>
<comment type="similarity">
    <text evidence="2 7">Belongs to the group II decarboxylase family.</text>
</comment>
<proteinExistence type="inferred from homology"/>
<dbReference type="GO" id="GO:0019752">
    <property type="term" value="P:carboxylic acid metabolic process"/>
    <property type="evidence" value="ECO:0007669"/>
    <property type="project" value="InterPro"/>
</dbReference>